<evidence type="ECO:0000256" key="1">
    <source>
        <dbReference type="ARBA" id="ARBA00010116"/>
    </source>
</evidence>
<sequence>MIWAGLLGVGCGSSGGLVAVGGGIVLSASPTVIEADGKSASVITATVTSTGGTPSPIGTQVTFTTNLGRFSNGSTVYTIPIGNSSGTVTVTLISGTVEGTATVTCSAGGASQTIQIYIGNVAITTIRLSASPTSLNAGGVESSTITAMVTDSQGNPAISGTPVTFRTTLGFFSNKQTTYATQTGSNGVATAVLFAGDTVGKAEITCTAGEVSAVVYVEIKYNPNPSPGEVANINVSASTLSILADGISSTTIQAVLTDRNGTPVVAGTPVSFTTSLGSFANGSKTYATTTASTEGSAKAVLFAGTTPGTAKVTVSSGGVSGMIYIEFRSF</sequence>
<protein>
    <recommendedName>
        <fullName evidence="2">Big-1 domain-containing protein</fullName>
    </recommendedName>
</protein>
<dbReference type="InterPro" id="IPR003344">
    <property type="entry name" value="Big_1_dom"/>
</dbReference>
<organism evidence="3">
    <name type="scientific">Desulfatirhabdium butyrativorans</name>
    <dbReference type="NCBI Taxonomy" id="340467"/>
    <lineage>
        <taxon>Bacteria</taxon>
        <taxon>Pseudomonadati</taxon>
        <taxon>Thermodesulfobacteriota</taxon>
        <taxon>Desulfobacteria</taxon>
        <taxon>Desulfobacterales</taxon>
        <taxon>Desulfatirhabdiaceae</taxon>
        <taxon>Desulfatirhabdium</taxon>
    </lineage>
</organism>
<dbReference type="InterPro" id="IPR013783">
    <property type="entry name" value="Ig-like_fold"/>
</dbReference>
<dbReference type="Gene3D" id="2.60.40.10">
    <property type="entry name" value="Immunoglobulins"/>
    <property type="match status" value="3"/>
</dbReference>
<gene>
    <name evidence="3" type="ORF">ENS29_03890</name>
</gene>
<dbReference type="PROSITE" id="PS51127">
    <property type="entry name" value="BIG1"/>
    <property type="match status" value="2"/>
</dbReference>
<dbReference type="SMART" id="SM00634">
    <property type="entry name" value="BID_1"/>
    <property type="match status" value="3"/>
</dbReference>
<proteinExistence type="inferred from homology"/>
<accession>A0A7C4ML87</accession>
<dbReference type="Pfam" id="PF09134">
    <property type="entry name" value="Invasin_D3"/>
    <property type="match status" value="3"/>
</dbReference>
<dbReference type="InterPro" id="IPR015217">
    <property type="entry name" value="Invasin_dom_3"/>
</dbReference>
<evidence type="ECO:0000259" key="2">
    <source>
        <dbReference type="PROSITE" id="PS51127"/>
    </source>
</evidence>
<feature type="domain" description="Big-1" evidence="2">
    <location>
        <begin position="23"/>
        <end position="118"/>
    </location>
</feature>
<dbReference type="AlphaFoldDB" id="A0A7C4ML87"/>
<dbReference type="SUPFAM" id="SSF49373">
    <property type="entry name" value="Invasin/intimin cell-adhesion fragments"/>
    <property type="match status" value="3"/>
</dbReference>
<feature type="domain" description="Big-1" evidence="2">
    <location>
        <begin position="232"/>
        <end position="330"/>
    </location>
</feature>
<comment type="caution">
    <text evidence="3">The sequence shown here is derived from an EMBL/GenBank/DDBJ whole genome shotgun (WGS) entry which is preliminary data.</text>
</comment>
<comment type="similarity">
    <text evidence="1">Belongs to the intimin/invasin family.</text>
</comment>
<reference evidence="3" key="1">
    <citation type="journal article" date="2020" name="mSystems">
        <title>Genome- and Community-Level Interaction Insights into Carbon Utilization and Element Cycling Functions of Hydrothermarchaeota in Hydrothermal Sediment.</title>
        <authorList>
            <person name="Zhou Z."/>
            <person name="Liu Y."/>
            <person name="Xu W."/>
            <person name="Pan J."/>
            <person name="Luo Z.H."/>
            <person name="Li M."/>
        </authorList>
    </citation>
    <scope>NUCLEOTIDE SEQUENCE [LARGE SCALE GENOMIC DNA]</scope>
    <source>
        <strain evidence="3">SpSt-477</strain>
    </source>
</reference>
<dbReference type="EMBL" id="DSUH01000083">
    <property type="protein sequence ID" value="HGU31980.1"/>
    <property type="molecule type" value="Genomic_DNA"/>
</dbReference>
<evidence type="ECO:0000313" key="3">
    <source>
        <dbReference type="EMBL" id="HGU31980.1"/>
    </source>
</evidence>
<name>A0A7C4ML87_9BACT</name>
<dbReference type="InterPro" id="IPR008964">
    <property type="entry name" value="Invasin/intimin_cell_adhesion"/>
</dbReference>